<protein>
    <submittedName>
        <fullName evidence="1">Uncharacterized protein</fullName>
    </submittedName>
</protein>
<dbReference type="AlphaFoldDB" id="A0AB36CS53"/>
<gene>
    <name evidence="1" type="ORF">HBO26_06610</name>
</gene>
<proteinExistence type="predicted"/>
<accession>A0AB36CS53</accession>
<organism evidence="1 2">
    <name type="scientific">Pseudomonas mandelii</name>
    <dbReference type="NCBI Taxonomy" id="75612"/>
    <lineage>
        <taxon>Bacteria</taxon>
        <taxon>Pseudomonadati</taxon>
        <taxon>Pseudomonadota</taxon>
        <taxon>Gammaproteobacteria</taxon>
        <taxon>Pseudomonadales</taxon>
        <taxon>Pseudomonadaceae</taxon>
        <taxon>Pseudomonas</taxon>
    </lineage>
</organism>
<dbReference type="RefSeq" id="WP_169856773.1">
    <property type="nucleotide sequence ID" value="NZ_JAAQXV010000002.1"/>
</dbReference>
<sequence length="165" mass="18975">MTNTATNSQARISIKGVPRKYDANELLKRQQGFHAMYRSTDQNCEMVRGELPYLFLAKVIEKHTQGFTLTDRYPMSMSNMNYHAHMVKPEQLQQADLAIIDERVKAEYISELEAEREHYRQQLTQQLLQAAETKEAKKVADQKAKLLASIQAEVDSVFTDLVVPE</sequence>
<evidence type="ECO:0000313" key="1">
    <source>
        <dbReference type="EMBL" id="NMZ78968.1"/>
    </source>
</evidence>
<evidence type="ECO:0000313" key="2">
    <source>
        <dbReference type="Proteomes" id="UP000548707"/>
    </source>
</evidence>
<reference evidence="1 2" key="1">
    <citation type="journal article" date="2020" name="Front. Microbiol.">
        <title>Genetic Organization of the aprX-lipA2 Operon Affects the Proteolytic Potential of Pseudomonas Species in Milk.</title>
        <authorList>
            <person name="Maier C."/>
            <person name="Huptas C."/>
            <person name="von Neubeck M."/>
            <person name="Scherer S."/>
            <person name="Wenning M."/>
            <person name="Lucking G."/>
        </authorList>
    </citation>
    <scope>NUCLEOTIDE SEQUENCE [LARGE SCALE GENOMIC DNA]</scope>
    <source>
        <strain evidence="1 2">WS 5114</strain>
    </source>
</reference>
<dbReference type="Proteomes" id="UP000548707">
    <property type="component" value="Unassembled WGS sequence"/>
</dbReference>
<name>A0AB36CS53_9PSED</name>
<comment type="caution">
    <text evidence="1">The sequence shown here is derived from an EMBL/GenBank/DDBJ whole genome shotgun (WGS) entry which is preliminary data.</text>
</comment>
<dbReference type="EMBL" id="JAAQXV010000002">
    <property type="protein sequence ID" value="NMZ78968.1"/>
    <property type="molecule type" value="Genomic_DNA"/>
</dbReference>